<feature type="domain" description="J" evidence="2">
    <location>
        <begin position="105"/>
        <end position="192"/>
    </location>
</feature>
<dbReference type="InterPro" id="IPR050817">
    <property type="entry name" value="DjlA_DnaK_co-chaperone"/>
</dbReference>
<feature type="region of interest" description="Disordered" evidence="1">
    <location>
        <begin position="138"/>
        <end position="157"/>
    </location>
</feature>
<dbReference type="SUPFAM" id="SSF46565">
    <property type="entry name" value="Chaperone J-domain"/>
    <property type="match status" value="1"/>
</dbReference>
<dbReference type="AlphaFoldDB" id="A0AAV0TEK6"/>
<dbReference type="Gene3D" id="1.10.287.110">
    <property type="entry name" value="DnaJ domain"/>
    <property type="match status" value="1"/>
</dbReference>
<evidence type="ECO:0000256" key="1">
    <source>
        <dbReference type="SAM" id="MobiDB-lite"/>
    </source>
</evidence>
<dbReference type="EMBL" id="CANTFL010000320">
    <property type="protein sequence ID" value="CAI5720698.1"/>
    <property type="molecule type" value="Genomic_DNA"/>
</dbReference>
<dbReference type="InterPro" id="IPR036869">
    <property type="entry name" value="J_dom_sf"/>
</dbReference>
<proteinExistence type="predicted"/>
<dbReference type="CDD" id="cd06257">
    <property type="entry name" value="DnaJ"/>
    <property type="match status" value="1"/>
</dbReference>
<dbReference type="InterPro" id="IPR018253">
    <property type="entry name" value="DnaJ_domain_CS"/>
</dbReference>
<feature type="compositionally biased region" description="Basic residues" evidence="1">
    <location>
        <begin position="865"/>
        <end position="876"/>
    </location>
</feature>
<feature type="region of interest" description="Disordered" evidence="1">
    <location>
        <begin position="508"/>
        <end position="577"/>
    </location>
</feature>
<feature type="compositionally biased region" description="Basic and acidic residues" evidence="1">
    <location>
        <begin position="147"/>
        <end position="157"/>
    </location>
</feature>
<dbReference type="PROSITE" id="PS50076">
    <property type="entry name" value="DNAJ_2"/>
    <property type="match status" value="1"/>
</dbReference>
<comment type="caution">
    <text evidence="3">The sequence shown here is derived from an EMBL/GenBank/DDBJ whole genome shotgun (WGS) entry which is preliminary data.</text>
</comment>
<protein>
    <recommendedName>
        <fullName evidence="2">J domain-containing protein</fullName>
    </recommendedName>
</protein>
<dbReference type="InterPro" id="IPR001623">
    <property type="entry name" value="DnaJ_domain"/>
</dbReference>
<feature type="compositionally biased region" description="Basic and acidic residues" evidence="1">
    <location>
        <begin position="548"/>
        <end position="568"/>
    </location>
</feature>
<feature type="compositionally biased region" description="Basic and acidic residues" evidence="1">
    <location>
        <begin position="359"/>
        <end position="371"/>
    </location>
</feature>
<feature type="region of interest" description="Disordered" evidence="1">
    <location>
        <begin position="69"/>
        <end position="88"/>
    </location>
</feature>
<reference evidence="3" key="1">
    <citation type="submission" date="2022-12" db="EMBL/GenBank/DDBJ databases">
        <authorList>
            <person name="Webb A."/>
        </authorList>
    </citation>
    <scope>NUCLEOTIDE SEQUENCE</scope>
    <source>
        <strain evidence="3">Hp1</strain>
    </source>
</reference>
<keyword evidence="4" id="KW-1185">Reference proteome</keyword>
<feature type="region of interest" description="Disordered" evidence="1">
    <location>
        <begin position="347"/>
        <end position="371"/>
    </location>
</feature>
<gene>
    <name evidence="3" type="ORF">HBR001_LOCUS2448</name>
</gene>
<feature type="region of interest" description="Disordered" evidence="1">
    <location>
        <begin position="854"/>
        <end position="876"/>
    </location>
</feature>
<sequence length="876" mass="99601">METIQSRRRASRPEQHRHQTLEAEIAQLEARGALLPRDARTLRSQLHNSTSGQMDAVDARLKQLARSWNPYQDGEELPAEDKKKKKTELKAEKTELKIELRTELDLYQVLALDSAVQVTADDVKRQFRKLALLVHPDKSKRARRSKRDREGPADDRIADDLQDVHSVEFARLRVAYETLIDPVRRAAYDAKRLEGPPSQRHRQFGEAVKDQVKLEASTDFASLEWMARVKHKMDVMARIAEWATLLSLDATELRFETGEPCTGNGCGKIVSMDRDLECSGSPRRRVYICLLHKYIHACDERCTSAFGDAELDWRVCPMRAYWLVQNWLFDQLQNAASQQQQTKQRQCGVAAVGNQSGEPVRKKAKQDADRDSIDAPNEAMGIVMCELESSEIFLGDQFTRFRLEKLEECESRHCRGRFQFLEDGIYACRRHGTPHICTFEQCDRQELREGSYVCWVSGKVYGHEREQVGTDVRTRRVVFADAQGDESFVEMEVPVMLPLGKPTGVLLEGDPSFHRSDNVSSLSPPPPDEKAWSKRSLASSNGWADCARPQRRDAQKSCERHRERETSPVRKRLHDRLSAKVEKAATRSFHIFLKLPPPVAILPKVALELEEATGGSDDEDLSTKGSSSSSRENLLQIFVHSHHTVSYIKCWMEELTEQQLSIWDQQIYWDDTLIGEEANLMVLEEHGITSGCVLELRLHEDCPLLVSAWTDKNAATGGASGVPVEYNTLQISKEAQEDMGEQQEEWETVVAAEEEAFEQSRLELKRRKMHRLGALEHTEVIQYDNAKSVPRLVGVIQKQAIRDSDDSKHIRQLFSPVASVSTNARDEKDEALVPVKSEVLAKEEQAQIPRGAKAMRALSDDARSVKRARKVQIKQE</sequence>
<dbReference type="PANTHER" id="PTHR24074">
    <property type="entry name" value="CO-CHAPERONE PROTEIN DJLA"/>
    <property type="match status" value="1"/>
</dbReference>
<organism evidence="3 4">
    <name type="scientific">Hyaloperonospora brassicae</name>
    <name type="common">Brassica downy mildew</name>
    <name type="synonym">Peronospora brassicae</name>
    <dbReference type="NCBI Taxonomy" id="162125"/>
    <lineage>
        <taxon>Eukaryota</taxon>
        <taxon>Sar</taxon>
        <taxon>Stramenopiles</taxon>
        <taxon>Oomycota</taxon>
        <taxon>Peronosporomycetes</taxon>
        <taxon>Peronosporales</taxon>
        <taxon>Peronosporaceae</taxon>
        <taxon>Hyaloperonospora</taxon>
    </lineage>
</organism>
<dbReference type="PROSITE" id="PS00636">
    <property type="entry name" value="DNAJ_1"/>
    <property type="match status" value="1"/>
</dbReference>
<accession>A0AAV0TEK6</accession>
<evidence type="ECO:0000259" key="2">
    <source>
        <dbReference type="PROSITE" id="PS50076"/>
    </source>
</evidence>
<dbReference type="SMART" id="SM00271">
    <property type="entry name" value="DnaJ"/>
    <property type="match status" value="1"/>
</dbReference>
<name>A0AAV0TEK6_HYABA</name>
<evidence type="ECO:0000313" key="3">
    <source>
        <dbReference type="EMBL" id="CAI5720698.1"/>
    </source>
</evidence>
<dbReference type="Proteomes" id="UP001162031">
    <property type="component" value="Unassembled WGS sequence"/>
</dbReference>
<evidence type="ECO:0000313" key="4">
    <source>
        <dbReference type="Proteomes" id="UP001162031"/>
    </source>
</evidence>